<gene>
    <name evidence="4" type="ORF">O0I10_008064</name>
</gene>
<dbReference type="InterPro" id="IPR000904">
    <property type="entry name" value="Sec7_dom"/>
</dbReference>
<dbReference type="PANTHER" id="PTHR10663">
    <property type="entry name" value="GUANYL-NUCLEOTIDE EXCHANGE FACTOR"/>
    <property type="match status" value="1"/>
</dbReference>
<dbReference type="FunFam" id="1.10.1000.11:FF:000002">
    <property type="entry name" value="Cytohesin 1"/>
    <property type="match status" value="1"/>
</dbReference>
<feature type="region of interest" description="Disordered" evidence="1">
    <location>
        <begin position="312"/>
        <end position="331"/>
    </location>
</feature>
<dbReference type="Gene3D" id="2.30.29.30">
    <property type="entry name" value="Pleckstrin-homology domain (PH domain)/Phosphotyrosine-binding domain (PTB)"/>
    <property type="match status" value="1"/>
</dbReference>
<feature type="domain" description="PH" evidence="2">
    <location>
        <begin position="257"/>
        <end position="432"/>
    </location>
</feature>
<dbReference type="EMBL" id="JARTCD010000041">
    <property type="protein sequence ID" value="KAJ8656270.1"/>
    <property type="molecule type" value="Genomic_DNA"/>
</dbReference>
<dbReference type="Proteomes" id="UP001234581">
    <property type="component" value="Unassembled WGS sequence"/>
</dbReference>
<dbReference type="SUPFAM" id="SSF48425">
    <property type="entry name" value="Sec7 domain"/>
    <property type="match status" value="1"/>
</dbReference>
<evidence type="ECO:0000259" key="2">
    <source>
        <dbReference type="PROSITE" id="PS50003"/>
    </source>
</evidence>
<evidence type="ECO:0000313" key="4">
    <source>
        <dbReference type="EMBL" id="KAJ8656270.1"/>
    </source>
</evidence>
<evidence type="ECO:0000313" key="5">
    <source>
        <dbReference type="Proteomes" id="UP001234581"/>
    </source>
</evidence>
<dbReference type="GO" id="GO:0032012">
    <property type="term" value="P:regulation of ARF protein signal transduction"/>
    <property type="evidence" value="ECO:0007669"/>
    <property type="project" value="InterPro"/>
</dbReference>
<dbReference type="InterPro" id="IPR041681">
    <property type="entry name" value="PH_9"/>
</dbReference>
<dbReference type="PROSITE" id="PS50003">
    <property type="entry name" value="PH_DOMAIN"/>
    <property type="match status" value="1"/>
</dbReference>
<accession>A0AAD7XVS1</accession>
<sequence>MANKVADASKPPVAPPGSQLSFDDQLERLDFSGDAIDAALRKLLALVQLPKEAQQIDRAMQDFASRYHECNPDLMHSPDTIYAIAFSILLLHTDAHNKNVRHKMNKDTFIAHTKLIDESEDIPNEILDIMYDNIVSTEFTYAEQQSSDDDEVNKTSWLGRLVWNESTTSVVGNSNNNNTSLYSNDDLISRLTQLMPDTNTCHYTRRDINIKEIHMAFQDIRYLYLSGVRSRQQHQRLLWSNGGSGDDSSDQSMYRVRVVKAAVMERKYDLLPGGKRTSTRGWRSFGVALTGSQIVFFSDTAAFSAWLENDDVDDDDQQRQQLTPTKSTSNRPYLPFLHPSISTTTISTNAVSFTSTFMTPSPSLPAASSNHAILRPVQIISLENAVCVYDESYTKYPHVMRLLTGDGQQFLFKAKDNDDLDDWMAKINYVATAKTKGVRLRPVSDNHMEKIRVTIESLDEHIVELQRSIDKDLMLRRNLLVLEPMQRSTRERMISYAETLGRQLRQKWSVMQQLLCYHAFCKMALAHPTITGRRFDRSATAPILLSNHHHDEDDNDHRQHQQQQRLAVRDNNNNNHHHSLERRLSCPPFPFEIDDNHPGSTTTPTTTAQTLNVPSSSLLDRRNRSNSNPSHDHKELKSRGRSGSAVSSSSVNDEISLENDEHEGSDTHQQH</sequence>
<evidence type="ECO:0008006" key="6">
    <source>
        <dbReference type="Google" id="ProtNLM"/>
    </source>
</evidence>
<keyword evidence="5" id="KW-1185">Reference proteome</keyword>
<dbReference type="InterPro" id="IPR035999">
    <property type="entry name" value="Sec7_dom_sf"/>
</dbReference>
<feature type="compositionally biased region" description="Polar residues" evidence="1">
    <location>
        <begin position="322"/>
        <end position="331"/>
    </location>
</feature>
<reference evidence="4 5" key="1">
    <citation type="submission" date="2023-03" db="EMBL/GenBank/DDBJ databases">
        <title>Genome sequence of Lichtheimia ornata CBS 291.66.</title>
        <authorList>
            <person name="Mohabir J.T."/>
            <person name="Shea T.P."/>
            <person name="Kurbessoian T."/>
            <person name="Berby B."/>
            <person name="Fontaine J."/>
            <person name="Livny J."/>
            <person name="Gnirke A."/>
            <person name="Stajich J.E."/>
            <person name="Cuomo C.A."/>
        </authorList>
    </citation>
    <scope>NUCLEOTIDE SEQUENCE [LARGE SCALE GENOMIC DNA]</scope>
    <source>
        <strain evidence="4">CBS 291.66</strain>
    </source>
</reference>
<feature type="region of interest" description="Disordered" evidence="1">
    <location>
        <begin position="570"/>
        <end position="671"/>
    </location>
</feature>
<dbReference type="Pfam" id="PF15410">
    <property type="entry name" value="PH_9"/>
    <property type="match status" value="1"/>
</dbReference>
<protein>
    <recommendedName>
        <fullName evidence="6">Guanyl-nucleotide exchange factor</fullName>
    </recommendedName>
</protein>
<feature type="compositionally biased region" description="Low complexity" evidence="1">
    <location>
        <begin position="601"/>
        <end position="618"/>
    </location>
</feature>
<name>A0AAD7XVS1_9FUNG</name>
<evidence type="ECO:0000256" key="1">
    <source>
        <dbReference type="SAM" id="MobiDB-lite"/>
    </source>
</evidence>
<dbReference type="SMART" id="SM00233">
    <property type="entry name" value="PH"/>
    <property type="match status" value="1"/>
</dbReference>
<feature type="compositionally biased region" description="Basic and acidic residues" evidence="1">
    <location>
        <begin position="662"/>
        <end position="671"/>
    </location>
</feature>
<proteinExistence type="predicted"/>
<dbReference type="GO" id="GO:0005085">
    <property type="term" value="F:guanyl-nucleotide exchange factor activity"/>
    <property type="evidence" value="ECO:0007669"/>
    <property type="project" value="InterPro"/>
</dbReference>
<dbReference type="PANTHER" id="PTHR10663:SF405">
    <property type="entry name" value="ARF GUANINE NUCLEOTIDE EXCHANGE FACTOR SYT1"/>
    <property type="match status" value="1"/>
</dbReference>
<dbReference type="AlphaFoldDB" id="A0AAD7XVS1"/>
<dbReference type="InterPro" id="IPR001849">
    <property type="entry name" value="PH_domain"/>
</dbReference>
<comment type="caution">
    <text evidence="4">The sequence shown here is derived from an EMBL/GenBank/DDBJ whole genome shotgun (WGS) entry which is preliminary data.</text>
</comment>
<dbReference type="Gene3D" id="1.10.1000.11">
    <property type="entry name" value="Arf Nucleotide-binding Site Opener,domain 2"/>
    <property type="match status" value="1"/>
</dbReference>
<feature type="domain" description="SEC7" evidence="3">
    <location>
        <begin position="26"/>
        <end position="137"/>
    </location>
</feature>
<evidence type="ECO:0000259" key="3">
    <source>
        <dbReference type="PROSITE" id="PS50190"/>
    </source>
</evidence>
<dbReference type="SUPFAM" id="SSF50729">
    <property type="entry name" value="PH domain-like"/>
    <property type="match status" value="1"/>
</dbReference>
<dbReference type="Pfam" id="PF01369">
    <property type="entry name" value="Sec7"/>
    <property type="match status" value="1"/>
</dbReference>
<dbReference type="GeneID" id="83215471"/>
<dbReference type="PROSITE" id="PS50190">
    <property type="entry name" value="SEC7"/>
    <property type="match status" value="1"/>
</dbReference>
<organism evidence="4 5">
    <name type="scientific">Lichtheimia ornata</name>
    <dbReference type="NCBI Taxonomy" id="688661"/>
    <lineage>
        <taxon>Eukaryota</taxon>
        <taxon>Fungi</taxon>
        <taxon>Fungi incertae sedis</taxon>
        <taxon>Mucoromycota</taxon>
        <taxon>Mucoromycotina</taxon>
        <taxon>Mucoromycetes</taxon>
        <taxon>Mucorales</taxon>
        <taxon>Lichtheimiaceae</taxon>
        <taxon>Lichtheimia</taxon>
    </lineage>
</organism>
<dbReference type="RefSeq" id="XP_058341183.1">
    <property type="nucleotide sequence ID" value="XM_058488071.1"/>
</dbReference>
<dbReference type="CDD" id="cd00171">
    <property type="entry name" value="Sec7"/>
    <property type="match status" value="1"/>
</dbReference>
<dbReference type="InterPro" id="IPR023394">
    <property type="entry name" value="Sec7_C_sf"/>
</dbReference>
<dbReference type="SMART" id="SM00222">
    <property type="entry name" value="Sec7"/>
    <property type="match status" value="1"/>
</dbReference>
<dbReference type="InterPro" id="IPR011993">
    <property type="entry name" value="PH-like_dom_sf"/>
</dbReference>
<feature type="compositionally biased region" description="Low complexity" evidence="1">
    <location>
        <begin position="641"/>
        <end position="651"/>
    </location>
</feature>